<evidence type="ECO:0000313" key="3">
    <source>
        <dbReference type="Proteomes" id="UP000095282"/>
    </source>
</evidence>
<feature type="region of interest" description="Disordered" evidence="1">
    <location>
        <begin position="45"/>
        <end position="65"/>
    </location>
</feature>
<dbReference type="WBParaSite" id="Csp11.Scaffold499.g2245.t1">
    <property type="protein sequence ID" value="Csp11.Scaffold499.g2245.t1"/>
    <property type="gene ID" value="Csp11.Scaffold499.g2245"/>
</dbReference>
<evidence type="ECO:0000256" key="1">
    <source>
        <dbReference type="SAM" id="MobiDB-lite"/>
    </source>
</evidence>
<dbReference type="eggNOG" id="KOG0509">
    <property type="taxonomic scope" value="Eukaryota"/>
</dbReference>
<reference evidence="4" key="1">
    <citation type="submission" date="2016-11" db="UniProtKB">
        <authorList>
            <consortium name="WormBaseParasite"/>
        </authorList>
    </citation>
    <scope>IDENTIFICATION</scope>
</reference>
<dbReference type="AlphaFoldDB" id="A0A1I7T456"/>
<evidence type="ECO:0000256" key="2">
    <source>
        <dbReference type="SAM" id="Phobius"/>
    </source>
</evidence>
<sequence>MLAEHGLMVISFFISIPHILGAGSITFVQLSQISRHVTTIEVLRKTQEQRQSHSGSTSISSTRELNPWDPAPSWKTRIRNIWNLLAFDKFGSEEVSYQSDISFDTLSSRAI</sequence>
<accession>A0A1I7T456</accession>
<keyword evidence="2" id="KW-0472">Membrane</keyword>
<dbReference type="STRING" id="1561998.A0A1I7T456"/>
<feature type="transmembrane region" description="Helical" evidence="2">
    <location>
        <begin position="6"/>
        <end position="28"/>
    </location>
</feature>
<keyword evidence="3" id="KW-1185">Reference proteome</keyword>
<proteinExistence type="predicted"/>
<name>A0A1I7T456_9PELO</name>
<keyword evidence="2" id="KW-1133">Transmembrane helix</keyword>
<feature type="compositionally biased region" description="Low complexity" evidence="1">
    <location>
        <begin position="52"/>
        <end position="61"/>
    </location>
</feature>
<organism evidence="3 4">
    <name type="scientific">Caenorhabditis tropicalis</name>
    <dbReference type="NCBI Taxonomy" id="1561998"/>
    <lineage>
        <taxon>Eukaryota</taxon>
        <taxon>Metazoa</taxon>
        <taxon>Ecdysozoa</taxon>
        <taxon>Nematoda</taxon>
        <taxon>Chromadorea</taxon>
        <taxon>Rhabditida</taxon>
        <taxon>Rhabditina</taxon>
        <taxon>Rhabditomorpha</taxon>
        <taxon>Rhabditoidea</taxon>
        <taxon>Rhabditidae</taxon>
        <taxon>Peloderinae</taxon>
        <taxon>Caenorhabditis</taxon>
    </lineage>
</organism>
<evidence type="ECO:0000313" key="4">
    <source>
        <dbReference type="WBParaSite" id="Csp11.Scaffold499.g2245.t1"/>
    </source>
</evidence>
<protein>
    <submittedName>
        <fullName evidence="4">Secreted protein</fullName>
    </submittedName>
</protein>
<keyword evidence="2" id="KW-0812">Transmembrane</keyword>
<dbReference type="Proteomes" id="UP000095282">
    <property type="component" value="Unplaced"/>
</dbReference>